<name>X0VPG5_9ZZZZ</name>
<organism evidence="2">
    <name type="scientific">marine sediment metagenome</name>
    <dbReference type="NCBI Taxonomy" id="412755"/>
    <lineage>
        <taxon>unclassified sequences</taxon>
        <taxon>metagenomes</taxon>
        <taxon>ecological metagenomes</taxon>
    </lineage>
</organism>
<reference evidence="2" key="1">
    <citation type="journal article" date="2014" name="Front. Microbiol.">
        <title>High frequency of phylogenetically diverse reductive dehalogenase-homologous genes in deep subseafloor sedimentary metagenomes.</title>
        <authorList>
            <person name="Kawai M."/>
            <person name="Futagami T."/>
            <person name="Toyoda A."/>
            <person name="Takaki Y."/>
            <person name="Nishi S."/>
            <person name="Hori S."/>
            <person name="Arai W."/>
            <person name="Tsubouchi T."/>
            <person name="Morono Y."/>
            <person name="Uchiyama I."/>
            <person name="Ito T."/>
            <person name="Fujiyama A."/>
            <person name="Inagaki F."/>
            <person name="Takami H."/>
        </authorList>
    </citation>
    <scope>NUCLEOTIDE SEQUENCE</scope>
    <source>
        <strain evidence="2">Expedition CK06-06</strain>
    </source>
</reference>
<gene>
    <name evidence="2" type="ORF">S01H1_52941</name>
</gene>
<feature type="region of interest" description="Disordered" evidence="1">
    <location>
        <begin position="1"/>
        <end position="23"/>
    </location>
</feature>
<comment type="caution">
    <text evidence="2">The sequence shown here is derived from an EMBL/GenBank/DDBJ whole genome shotgun (WGS) entry which is preliminary data.</text>
</comment>
<dbReference type="AlphaFoldDB" id="X0VPG5"/>
<accession>X0VPG5</accession>
<sequence length="66" mass="7091">GSQIHEVYAGDDDQEERNSDQDVDIGNIPVGFDLIGQVGTEVDIADGLQKVVVAVPGCNVFLVRYT</sequence>
<protein>
    <submittedName>
        <fullName evidence="2">Uncharacterized protein</fullName>
    </submittedName>
</protein>
<evidence type="ECO:0000313" key="2">
    <source>
        <dbReference type="EMBL" id="GAG20125.1"/>
    </source>
</evidence>
<proteinExistence type="predicted"/>
<evidence type="ECO:0000256" key="1">
    <source>
        <dbReference type="SAM" id="MobiDB-lite"/>
    </source>
</evidence>
<feature type="non-terminal residue" evidence="2">
    <location>
        <position position="1"/>
    </location>
</feature>
<dbReference type="EMBL" id="BARS01034248">
    <property type="protein sequence ID" value="GAG20125.1"/>
    <property type="molecule type" value="Genomic_DNA"/>
</dbReference>